<keyword evidence="2" id="KW-1185">Reference proteome</keyword>
<evidence type="ECO:0000313" key="1">
    <source>
        <dbReference type="EMBL" id="MFC3913763.1"/>
    </source>
</evidence>
<proteinExistence type="predicted"/>
<protein>
    <submittedName>
        <fullName evidence="1">Type VI secretion system domain-containing protein</fullName>
    </submittedName>
</protein>
<reference evidence="2" key="1">
    <citation type="journal article" date="2019" name="Int. J. Syst. Evol. Microbiol.">
        <title>The Global Catalogue of Microorganisms (GCM) 10K type strain sequencing project: providing services to taxonomists for standard genome sequencing and annotation.</title>
        <authorList>
            <consortium name="The Broad Institute Genomics Platform"/>
            <consortium name="The Broad Institute Genome Sequencing Center for Infectious Disease"/>
            <person name="Wu L."/>
            <person name="Ma J."/>
        </authorList>
    </citation>
    <scope>NUCLEOTIDE SEQUENCE [LARGE SCALE GENOMIC DNA]</scope>
    <source>
        <strain evidence="2">CCUG 54939</strain>
    </source>
</reference>
<dbReference type="Pfam" id="PF16989">
    <property type="entry name" value="T6SS_VasJ"/>
    <property type="match status" value="1"/>
</dbReference>
<name>A0ABV8CNU3_9GAMM</name>
<organism evidence="1 2">
    <name type="scientific">Pseudaeromonas sharmana</name>
    <dbReference type="NCBI Taxonomy" id="328412"/>
    <lineage>
        <taxon>Bacteria</taxon>
        <taxon>Pseudomonadati</taxon>
        <taxon>Pseudomonadota</taxon>
        <taxon>Gammaproteobacteria</taxon>
        <taxon>Aeromonadales</taxon>
        <taxon>Aeromonadaceae</taxon>
        <taxon>Pseudaeromonas</taxon>
    </lineage>
</organism>
<evidence type="ECO:0000313" key="2">
    <source>
        <dbReference type="Proteomes" id="UP001595692"/>
    </source>
</evidence>
<dbReference type="Proteomes" id="UP001595692">
    <property type="component" value="Unassembled WGS sequence"/>
</dbReference>
<dbReference type="EMBL" id="JBHSAF010000012">
    <property type="protein sequence ID" value="MFC3913763.1"/>
    <property type="molecule type" value="Genomic_DNA"/>
</dbReference>
<dbReference type="PANTHER" id="PTHR37024:SF3">
    <property type="entry name" value="TYPE VI SECRETION SYSTEM PROTEIN TSSA"/>
    <property type="match status" value="1"/>
</dbReference>
<dbReference type="InterPro" id="IPR017739">
    <property type="entry name" value="T6SS-assoc_VCA0119"/>
</dbReference>
<gene>
    <name evidence="1" type="ORF">ACFOSS_09825</name>
</gene>
<dbReference type="PANTHER" id="PTHR37024">
    <property type="entry name" value="TYPE VI SECRETION SYSTEM DUF2094 AND IMPA-RELATED DOMAIN PROTEIN"/>
    <property type="match status" value="1"/>
</dbReference>
<accession>A0ABV8CNU3</accession>
<comment type="caution">
    <text evidence="1">The sequence shown here is derived from an EMBL/GenBank/DDBJ whole genome shotgun (WGS) entry which is preliminary data.</text>
</comment>
<dbReference type="RefSeq" id="WP_377152167.1">
    <property type="nucleotide sequence ID" value="NZ_JBHSAF010000012.1"/>
</dbReference>
<sequence length="428" mass="49388">MSLRHQSWLEQLDQLMPTSPHNRAFDSDDPRWQAIEGALLQLESPYWCSAHADKLLPTLKQLVIESPHQIPRSALLRVLTLSSEPEDWQLAVQLLIRWLQGTEASQHWLQPGKKAFLIALLKRLELSRTQLPAEMKWQAQWQALRQLLPEDCRGGDDCLPQTAIDAAEQPAPTHREATDNTIMSRLVESQAQQKDVQLQQALLLTQHHPGQPIGYRLRRHAIWSHIQNLPEHDARGRTALWAPTPDQCRDYQTEPASIDRLLTLELSLEQAPFWLHGHYLAAQLASEIGFNAVADAIRDELMQFLTRLAGVRCLTFQDGRPLLQRESEQWLTPSAPLAASECWHQLNEQELLPCLERQLAQGLQRREQDLILLQFLEHSRGAFPNVTQHLSRLLHTQLQQQPLESWEPHIFERLNRLVYRSESDKEAR</sequence>